<feature type="transmembrane region" description="Helical" evidence="1">
    <location>
        <begin position="75"/>
        <end position="98"/>
    </location>
</feature>
<reference evidence="3 4" key="1">
    <citation type="journal article" date="2019" name="Science">
        <title>Social genes are selection hotspots in kin groups of a soil microbe.</title>
        <authorList>
            <person name="Wielgoss S."/>
            <person name="Wolfensberger R."/>
            <person name="Sun L."/>
            <person name="Fiegna F."/>
            <person name="Velicer G.J."/>
        </authorList>
    </citation>
    <scope>NUCLEOTIDE SEQUENCE [LARGE SCALE GENOMIC DNA]</scope>
    <source>
        <strain evidence="3 4">MC3.5.9c15</strain>
    </source>
</reference>
<evidence type="ECO:0008006" key="5">
    <source>
        <dbReference type="Google" id="ProtNLM"/>
    </source>
</evidence>
<evidence type="ECO:0000256" key="2">
    <source>
        <dbReference type="SAM" id="SignalP"/>
    </source>
</evidence>
<dbReference type="Proteomes" id="UP000320179">
    <property type="component" value="Chromosome"/>
</dbReference>
<protein>
    <recommendedName>
        <fullName evidence="5">Lipoprotein</fullName>
    </recommendedName>
</protein>
<feature type="signal peptide" evidence="2">
    <location>
        <begin position="1"/>
        <end position="18"/>
    </location>
</feature>
<feature type="chain" id="PRO_5042128283" description="Lipoprotein" evidence="2">
    <location>
        <begin position="19"/>
        <end position="100"/>
    </location>
</feature>
<keyword evidence="1" id="KW-0472">Membrane</keyword>
<gene>
    <name evidence="3" type="ORF">BHS09_22060</name>
</gene>
<keyword evidence="1" id="KW-0812">Transmembrane</keyword>
<dbReference type="AlphaFoldDB" id="A0AAE6G213"/>
<evidence type="ECO:0000313" key="4">
    <source>
        <dbReference type="Proteomes" id="UP000320179"/>
    </source>
</evidence>
<organism evidence="3 4">
    <name type="scientific">Myxococcus xanthus</name>
    <dbReference type="NCBI Taxonomy" id="34"/>
    <lineage>
        <taxon>Bacteria</taxon>
        <taxon>Pseudomonadati</taxon>
        <taxon>Myxococcota</taxon>
        <taxon>Myxococcia</taxon>
        <taxon>Myxococcales</taxon>
        <taxon>Cystobacterineae</taxon>
        <taxon>Myxococcaceae</taxon>
        <taxon>Myxococcus</taxon>
    </lineage>
</organism>
<keyword evidence="2" id="KW-0732">Signal</keyword>
<proteinExistence type="predicted"/>
<accession>A0AAE6G213</accession>
<evidence type="ECO:0000256" key="1">
    <source>
        <dbReference type="SAM" id="Phobius"/>
    </source>
</evidence>
<name>A0AAE6G213_MYXXA</name>
<keyword evidence="1" id="KW-1133">Transmembrane helix</keyword>
<dbReference type="EMBL" id="CP017174">
    <property type="protein sequence ID" value="QDE69447.1"/>
    <property type="molecule type" value="Genomic_DNA"/>
</dbReference>
<dbReference type="RefSeq" id="WP_140798930.1">
    <property type="nucleotide sequence ID" value="NZ_CP017173.1"/>
</dbReference>
<sequence length="100" mass="10411">MKLGALVLALLLALPASGSDVVSVERAQLFPDGDTAAVEVEGGCWLSESRCIRTASEIERLRAENESLRQQAGDVSFTVAIVALLAGLGAGFAVARLANR</sequence>
<evidence type="ECO:0000313" key="3">
    <source>
        <dbReference type="EMBL" id="QDE69447.1"/>
    </source>
</evidence>